<evidence type="ECO:0000256" key="6">
    <source>
        <dbReference type="SAM" id="Phobius"/>
    </source>
</evidence>
<feature type="transmembrane region" description="Helical" evidence="6">
    <location>
        <begin position="207"/>
        <end position="232"/>
    </location>
</feature>
<dbReference type="SUPFAM" id="SSF103473">
    <property type="entry name" value="MFS general substrate transporter"/>
    <property type="match status" value="1"/>
</dbReference>
<dbReference type="PROSITE" id="PS50850">
    <property type="entry name" value="MFS"/>
    <property type="match status" value="1"/>
</dbReference>
<evidence type="ECO:0000313" key="8">
    <source>
        <dbReference type="EMBL" id="CAD9599644.1"/>
    </source>
</evidence>
<evidence type="ECO:0000259" key="7">
    <source>
        <dbReference type="PROSITE" id="PS50850"/>
    </source>
</evidence>
<dbReference type="AlphaFoldDB" id="A0A7S2LAE4"/>
<accession>A0A7S2LAE4</accession>
<dbReference type="PANTHER" id="PTHR23508:SF10">
    <property type="entry name" value="CARBOXYLIC ACID TRANSPORTER PROTEIN HOMOLOG"/>
    <property type="match status" value="1"/>
</dbReference>
<dbReference type="InterPro" id="IPR005829">
    <property type="entry name" value="Sugar_transporter_CS"/>
</dbReference>
<feature type="domain" description="Major facilitator superfamily (MFS) profile" evidence="7">
    <location>
        <begin position="1"/>
        <end position="398"/>
    </location>
</feature>
<feature type="transmembrane region" description="Helical" evidence="6">
    <location>
        <begin position="97"/>
        <end position="114"/>
    </location>
</feature>
<protein>
    <recommendedName>
        <fullName evidence="7">Major facilitator superfamily (MFS) profile domain-containing protein</fullName>
    </recommendedName>
</protein>
<keyword evidence="4 6" id="KW-0472">Membrane</keyword>
<feature type="transmembrane region" description="Helical" evidence="6">
    <location>
        <begin position="164"/>
        <end position="186"/>
    </location>
</feature>
<evidence type="ECO:0000256" key="5">
    <source>
        <dbReference type="SAM" id="MobiDB-lite"/>
    </source>
</evidence>
<feature type="transmembrane region" description="Helical" evidence="6">
    <location>
        <begin position="71"/>
        <end position="91"/>
    </location>
</feature>
<feature type="transmembrane region" description="Helical" evidence="6">
    <location>
        <begin position="48"/>
        <end position="64"/>
    </location>
</feature>
<dbReference type="InterPro" id="IPR036259">
    <property type="entry name" value="MFS_trans_sf"/>
</dbReference>
<comment type="subcellular location">
    <subcellularLocation>
        <location evidence="1">Membrane</location>
        <topology evidence="1">Multi-pass membrane protein</topology>
    </subcellularLocation>
</comment>
<keyword evidence="2 6" id="KW-0812">Transmembrane</keyword>
<dbReference type="InterPro" id="IPR020846">
    <property type="entry name" value="MFS_dom"/>
</dbReference>
<dbReference type="EMBL" id="HBGW01058953">
    <property type="protein sequence ID" value="CAD9599644.1"/>
    <property type="molecule type" value="Transcribed_RNA"/>
</dbReference>
<keyword evidence="3 6" id="KW-1133">Transmembrane helix</keyword>
<sequence>MVSAVVFAIATGIGLLTDKYMLEATNYVEHYTVAMTPTKAEATFIKSAMYAGAIFGMVTMGPISDFVGRRAGLIACSAITLLGAVLSFAAWDVSVLIAARVITGVGMGGEYPLASAHSAESSADSSNGARNVALLYLFGSGGGPALCSIITYMLDCSGMPPRYIWRFIFFNGAVMAMIGLVLRVLTTKDAKQLTKAMKNPKGTRRDFILHYWRPLLGTSLIWCLFDVVEYGLKQNDAAIFAASADGPYRNSILMVFCQRLLAIPSLALAPWLLTRFASKWVQLAGFIGCTIANFALASGYDQLKESTLLFNAVYLVQLSFQSLPGVTSMAISAEIYPSAVRGTGAAISAAAGKFGATFGSFCFTLMKENGLIQQIFAVVTCTSCAAVVLTVLLTPHYNGHTLDLANELAAEGQPRKAVKVLYGGPRDADTSAKHFDNSLSPSSQESGSDTDTD</sequence>
<dbReference type="GO" id="GO:0046943">
    <property type="term" value="F:carboxylic acid transmembrane transporter activity"/>
    <property type="evidence" value="ECO:0007669"/>
    <property type="project" value="TreeGrafter"/>
</dbReference>
<feature type="transmembrane region" description="Helical" evidence="6">
    <location>
        <begin position="280"/>
        <end position="300"/>
    </location>
</feature>
<feature type="compositionally biased region" description="Polar residues" evidence="5">
    <location>
        <begin position="437"/>
        <end position="447"/>
    </location>
</feature>
<feature type="region of interest" description="Disordered" evidence="5">
    <location>
        <begin position="420"/>
        <end position="453"/>
    </location>
</feature>
<dbReference type="PROSITE" id="PS00216">
    <property type="entry name" value="SUGAR_TRANSPORT_1"/>
    <property type="match status" value="1"/>
</dbReference>
<dbReference type="InterPro" id="IPR011701">
    <property type="entry name" value="MFS"/>
</dbReference>
<evidence type="ECO:0000256" key="1">
    <source>
        <dbReference type="ARBA" id="ARBA00004141"/>
    </source>
</evidence>
<feature type="transmembrane region" description="Helical" evidence="6">
    <location>
        <begin position="372"/>
        <end position="393"/>
    </location>
</feature>
<dbReference type="Gene3D" id="1.20.1250.20">
    <property type="entry name" value="MFS general substrate transporter like domains"/>
    <property type="match status" value="1"/>
</dbReference>
<proteinExistence type="predicted"/>
<feature type="transmembrane region" description="Helical" evidence="6">
    <location>
        <begin position="134"/>
        <end position="152"/>
    </location>
</feature>
<evidence type="ECO:0000256" key="4">
    <source>
        <dbReference type="ARBA" id="ARBA00023136"/>
    </source>
</evidence>
<feature type="transmembrane region" description="Helical" evidence="6">
    <location>
        <begin position="252"/>
        <end position="273"/>
    </location>
</feature>
<organism evidence="8">
    <name type="scientific">Zooxanthella nutricula</name>
    <dbReference type="NCBI Taxonomy" id="1333877"/>
    <lineage>
        <taxon>Eukaryota</taxon>
        <taxon>Sar</taxon>
        <taxon>Alveolata</taxon>
        <taxon>Dinophyceae</taxon>
        <taxon>Peridiniales</taxon>
        <taxon>Peridiniales incertae sedis</taxon>
        <taxon>Zooxanthella</taxon>
    </lineage>
</organism>
<gene>
    <name evidence="8" type="ORF">BRAN1462_LOCUS37495</name>
</gene>
<name>A0A7S2LAE4_9DINO</name>
<evidence type="ECO:0000256" key="2">
    <source>
        <dbReference type="ARBA" id="ARBA00022692"/>
    </source>
</evidence>
<dbReference type="Pfam" id="PF00083">
    <property type="entry name" value="Sugar_tr"/>
    <property type="match status" value="1"/>
</dbReference>
<dbReference type="GO" id="GO:0005886">
    <property type="term" value="C:plasma membrane"/>
    <property type="evidence" value="ECO:0007669"/>
    <property type="project" value="TreeGrafter"/>
</dbReference>
<feature type="compositionally biased region" description="Basic and acidic residues" evidence="5">
    <location>
        <begin position="426"/>
        <end position="436"/>
    </location>
</feature>
<reference evidence="8" key="1">
    <citation type="submission" date="2021-01" db="EMBL/GenBank/DDBJ databases">
        <authorList>
            <person name="Corre E."/>
            <person name="Pelletier E."/>
            <person name="Niang G."/>
            <person name="Scheremetjew M."/>
            <person name="Finn R."/>
            <person name="Kale V."/>
            <person name="Holt S."/>
            <person name="Cochrane G."/>
            <person name="Meng A."/>
            <person name="Brown T."/>
            <person name="Cohen L."/>
        </authorList>
    </citation>
    <scope>NUCLEOTIDE SEQUENCE</scope>
    <source>
        <strain evidence="8">RCC3387</strain>
    </source>
</reference>
<evidence type="ECO:0000256" key="3">
    <source>
        <dbReference type="ARBA" id="ARBA00022989"/>
    </source>
</evidence>
<dbReference type="Pfam" id="PF07690">
    <property type="entry name" value="MFS_1"/>
    <property type="match status" value="1"/>
</dbReference>
<dbReference type="InterPro" id="IPR005828">
    <property type="entry name" value="MFS_sugar_transport-like"/>
</dbReference>
<dbReference type="PANTHER" id="PTHR23508">
    <property type="entry name" value="CARBOXYLIC ACID TRANSPORTER PROTEIN HOMOLOG"/>
    <property type="match status" value="1"/>
</dbReference>